<organism evidence="3 4">
    <name type="scientific">Halococcus thailandensis JCM 13552</name>
    <dbReference type="NCBI Taxonomy" id="1227457"/>
    <lineage>
        <taxon>Archaea</taxon>
        <taxon>Methanobacteriati</taxon>
        <taxon>Methanobacteriota</taxon>
        <taxon>Stenosarchaea group</taxon>
        <taxon>Halobacteria</taxon>
        <taxon>Halobacteriales</taxon>
        <taxon>Halococcaceae</taxon>
        <taxon>Halococcus</taxon>
    </lineage>
</organism>
<dbReference type="Pfam" id="PF00582">
    <property type="entry name" value="Usp"/>
    <property type="match status" value="1"/>
</dbReference>
<protein>
    <submittedName>
        <fullName evidence="3">UspA domain-containing protein</fullName>
    </submittedName>
</protein>
<evidence type="ECO:0000256" key="1">
    <source>
        <dbReference type="ARBA" id="ARBA00008791"/>
    </source>
</evidence>
<reference evidence="3 4" key="1">
    <citation type="journal article" date="2014" name="PLoS Genet.">
        <title>Phylogenetically driven sequencing of extremely halophilic archaea reveals strategies for static and dynamic osmo-response.</title>
        <authorList>
            <person name="Becker E.A."/>
            <person name="Seitzer P.M."/>
            <person name="Tritt A."/>
            <person name="Larsen D."/>
            <person name="Krusor M."/>
            <person name="Yao A.I."/>
            <person name="Wu D."/>
            <person name="Madern D."/>
            <person name="Eisen J.A."/>
            <person name="Darling A.E."/>
            <person name="Facciotti M.T."/>
        </authorList>
    </citation>
    <scope>NUCLEOTIDE SEQUENCE [LARGE SCALE GENOMIC DNA]</scope>
    <source>
        <strain evidence="3 4">JCM 13552</strain>
    </source>
</reference>
<dbReference type="Gene3D" id="3.40.50.12370">
    <property type="match status" value="1"/>
</dbReference>
<comment type="similarity">
    <text evidence="1">Belongs to the universal stress protein A family.</text>
</comment>
<gene>
    <name evidence="3" type="ORF">C451_04064</name>
</gene>
<accession>M0NDR3</accession>
<comment type="caution">
    <text evidence="3">The sequence shown here is derived from an EMBL/GenBank/DDBJ whole genome shotgun (WGS) entry which is preliminary data.</text>
</comment>
<dbReference type="PANTHER" id="PTHR46268:SF6">
    <property type="entry name" value="UNIVERSAL STRESS PROTEIN UP12"/>
    <property type="match status" value="1"/>
</dbReference>
<evidence type="ECO:0000259" key="2">
    <source>
        <dbReference type="Pfam" id="PF00582"/>
    </source>
</evidence>
<feature type="domain" description="UspA" evidence="2">
    <location>
        <begin position="21"/>
        <end position="90"/>
    </location>
</feature>
<dbReference type="Proteomes" id="UP000011680">
    <property type="component" value="Unassembled WGS sequence"/>
</dbReference>
<dbReference type="PATRIC" id="fig|1227457.3.peg.732"/>
<evidence type="ECO:0000313" key="3">
    <source>
        <dbReference type="EMBL" id="EMA56107.1"/>
    </source>
</evidence>
<dbReference type="STRING" id="1227457.C451_04064"/>
<dbReference type="SUPFAM" id="SSF52402">
    <property type="entry name" value="Adenine nucleotide alpha hydrolases-like"/>
    <property type="match status" value="1"/>
</dbReference>
<sequence>MKRSALDSLEASGTNALERVEDAASCTSVEIQTYFEHGNPYQKVLTAVGDVDADAIIMGTSGRTGLDRVLLGSVAERVIREATVPVTTVRTVDEPMTIDSPKAAVEHAADALTDAGHEPVEVVTVENGGG</sequence>
<dbReference type="AlphaFoldDB" id="M0NDR3"/>
<keyword evidence="4" id="KW-1185">Reference proteome</keyword>
<dbReference type="PANTHER" id="PTHR46268">
    <property type="entry name" value="STRESS RESPONSE PROTEIN NHAX"/>
    <property type="match status" value="1"/>
</dbReference>
<dbReference type="InterPro" id="IPR006016">
    <property type="entry name" value="UspA"/>
</dbReference>
<name>M0NDR3_9EURY</name>
<evidence type="ECO:0000313" key="4">
    <source>
        <dbReference type="Proteomes" id="UP000011680"/>
    </source>
</evidence>
<dbReference type="PRINTS" id="PR01438">
    <property type="entry name" value="UNVRSLSTRESS"/>
</dbReference>
<dbReference type="EMBL" id="AOMF01000092">
    <property type="protein sequence ID" value="EMA56107.1"/>
    <property type="molecule type" value="Genomic_DNA"/>
</dbReference>
<dbReference type="InterPro" id="IPR006015">
    <property type="entry name" value="Universal_stress_UspA"/>
</dbReference>
<proteinExistence type="inferred from homology"/>
<dbReference type="eggNOG" id="arCOG02053">
    <property type="taxonomic scope" value="Archaea"/>
</dbReference>
<dbReference type="CDD" id="cd00293">
    <property type="entry name" value="USP-like"/>
    <property type="match status" value="1"/>
</dbReference>